<dbReference type="GO" id="GO:0005524">
    <property type="term" value="F:ATP binding"/>
    <property type="evidence" value="ECO:0007669"/>
    <property type="project" value="UniProtKB-UniRule"/>
</dbReference>
<evidence type="ECO:0000256" key="5">
    <source>
        <dbReference type="PROSITE-ProRule" id="PRU00781"/>
    </source>
</evidence>
<dbReference type="SUPFAM" id="SSF56104">
    <property type="entry name" value="SAICAR synthase-like"/>
    <property type="match status" value="1"/>
</dbReference>
<feature type="transmembrane region" description="Helical" evidence="6">
    <location>
        <begin position="172"/>
        <end position="197"/>
    </location>
</feature>
<comment type="subcellular location">
    <subcellularLocation>
        <location evidence="1">Membrane</location>
        <topology evidence="1">Multi-pass membrane protein</topology>
    </subcellularLocation>
</comment>
<keyword evidence="5" id="KW-0067">ATP-binding</keyword>
<feature type="transmembrane region" description="Helical" evidence="6">
    <location>
        <begin position="127"/>
        <end position="145"/>
    </location>
</feature>
<keyword evidence="4 6" id="KW-0472">Membrane</keyword>
<name>A0A8K1CAP5_PYTOL</name>
<evidence type="ECO:0000313" key="9">
    <source>
        <dbReference type="EMBL" id="TMW59508.1"/>
    </source>
</evidence>
<sequence>MASMGYDALTFHETTLLYMGTGVIGVVLYLLILLSYFHLPNIKAQHPAVDIVVWHVVSALMTCIGFVMAYCSVDPQVEVILSQRSCTLLAVYNQFWALASVLWYLMLTLDLFVALVNPWMGYACKSWAYHTIVWSVSVVMAFVVYQQRLDGVSSLNLCWIQRTEDPAAINRAQWICLFGFIIATFVISLAVLLFASFRFARRQLDVTYRSKRRVLLQYYRYLIIFGGYWGSCAALYYAEYLEHFHGPMARRIQLALGIVAGSYPVLFLFAWILNTELYQNRSSENSLTSAEREAENYGKTEHFSAALRKDLMRYTTAGIRCSINDDLGDMKSPVTSRSRVDSIASSIFSMDDGESAGLYSEKRRLATTVYNGEYRYYEKLGFTDYAPRIFQNIREACDLEDNVYEQSFAGTLLERASEGKSGMLFYFTSDRKYLVKTMTKREHSFLLKILPLYHQYILKQPNTLLCRILGCHSMQLPVGWNRMFFVVMENVFADGPVDERYDLKGIFHQSALTSQSRELEFRRRNHGQDVTMYECDDSGLDCDEIDFDDSTTGEASSPVRSRYEMHWRTEAQPLLPRTASRSSLRYDSDFVCRCAALQVNATTRANLLAQITNDCGFLQELGIMDYSFLLGIQKHATRVDPTVLGQLAHNAVVSEDQTKIYYLGFVDILQHYNFGWKVQHWVLSTILDKRKITALPPAEYALRFLGFIHSYLLSGWDSSTTRSYGSVDLSMLPGSLR</sequence>
<evidence type="ECO:0008006" key="11">
    <source>
        <dbReference type="Google" id="ProtNLM"/>
    </source>
</evidence>
<dbReference type="EMBL" id="SPLM01000109">
    <property type="protein sequence ID" value="TMW59508.1"/>
    <property type="molecule type" value="Genomic_DNA"/>
</dbReference>
<dbReference type="PROSITE" id="PS51455">
    <property type="entry name" value="PIPK"/>
    <property type="match status" value="1"/>
</dbReference>
<feature type="domain" description="G-protein coupled receptors family 2 profile 2" evidence="7">
    <location>
        <begin position="14"/>
        <end position="193"/>
    </location>
</feature>
<accession>A0A8K1CAP5</accession>
<dbReference type="GO" id="GO:0046854">
    <property type="term" value="P:phosphatidylinositol phosphate biosynthetic process"/>
    <property type="evidence" value="ECO:0007669"/>
    <property type="project" value="TreeGrafter"/>
</dbReference>
<dbReference type="Pfam" id="PF01504">
    <property type="entry name" value="PIP5K"/>
    <property type="match status" value="2"/>
</dbReference>
<dbReference type="InterPro" id="IPR023610">
    <property type="entry name" value="PInositol-4/5-P-5/4-kinase"/>
</dbReference>
<dbReference type="AlphaFoldDB" id="A0A8K1CAP5"/>
<dbReference type="InterPro" id="IPR002498">
    <property type="entry name" value="PInositol-4-P-4/5-kinase_core"/>
</dbReference>
<dbReference type="Gene3D" id="3.30.810.10">
    <property type="entry name" value="2-Layer Sandwich"/>
    <property type="match status" value="1"/>
</dbReference>
<dbReference type="PROSITE" id="PS50261">
    <property type="entry name" value="G_PROTEIN_RECEP_F2_4"/>
    <property type="match status" value="1"/>
</dbReference>
<feature type="domain" description="PIPK" evidence="8">
    <location>
        <begin position="311"/>
        <end position="712"/>
    </location>
</feature>
<dbReference type="Gene3D" id="1.20.1070.10">
    <property type="entry name" value="Rhodopsin 7-helix transmembrane proteins"/>
    <property type="match status" value="1"/>
</dbReference>
<evidence type="ECO:0000259" key="7">
    <source>
        <dbReference type="PROSITE" id="PS50261"/>
    </source>
</evidence>
<evidence type="ECO:0000256" key="6">
    <source>
        <dbReference type="SAM" id="Phobius"/>
    </source>
</evidence>
<dbReference type="Proteomes" id="UP000794436">
    <property type="component" value="Unassembled WGS sequence"/>
</dbReference>
<dbReference type="InterPro" id="IPR027483">
    <property type="entry name" value="PInositol-4-P-4/5-kinase_C_sf"/>
</dbReference>
<dbReference type="GO" id="GO:0005886">
    <property type="term" value="C:plasma membrane"/>
    <property type="evidence" value="ECO:0007669"/>
    <property type="project" value="TreeGrafter"/>
</dbReference>
<reference evidence="9" key="1">
    <citation type="submission" date="2019-03" db="EMBL/GenBank/DDBJ databases">
        <title>Long read genome sequence of the mycoparasitic Pythium oligandrum ATCC 38472 isolated from sugarbeet rhizosphere.</title>
        <authorList>
            <person name="Gaulin E."/>
        </authorList>
    </citation>
    <scope>NUCLEOTIDE SEQUENCE</scope>
    <source>
        <strain evidence="9">ATCC 38472_TT</strain>
    </source>
</reference>
<evidence type="ECO:0000313" key="10">
    <source>
        <dbReference type="Proteomes" id="UP000794436"/>
    </source>
</evidence>
<gene>
    <name evidence="9" type="ORF">Poli38472_004577</name>
</gene>
<dbReference type="PANTHER" id="PTHR23086:SF8">
    <property type="entry name" value="PHOSPHATIDYLINOSITOL 5-PHOSPHATE 4-KINASE, ISOFORM A"/>
    <property type="match status" value="1"/>
</dbReference>
<dbReference type="GO" id="GO:0007166">
    <property type="term" value="P:cell surface receptor signaling pathway"/>
    <property type="evidence" value="ECO:0007669"/>
    <property type="project" value="InterPro"/>
</dbReference>
<evidence type="ECO:0000256" key="4">
    <source>
        <dbReference type="ARBA" id="ARBA00023136"/>
    </source>
</evidence>
<dbReference type="SMART" id="SM00330">
    <property type="entry name" value="PIPKc"/>
    <property type="match status" value="1"/>
</dbReference>
<organism evidence="9 10">
    <name type="scientific">Pythium oligandrum</name>
    <name type="common">Mycoparasitic fungus</name>
    <dbReference type="NCBI Taxonomy" id="41045"/>
    <lineage>
        <taxon>Eukaryota</taxon>
        <taxon>Sar</taxon>
        <taxon>Stramenopiles</taxon>
        <taxon>Oomycota</taxon>
        <taxon>Peronosporomycetes</taxon>
        <taxon>Pythiales</taxon>
        <taxon>Pythiaceae</taxon>
        <taxon>Pythium</taxon>
    </lineage>
</organism>
<evidence type="ECO:0000259" key="8">
    <source>
        <dbReference type="PROSITE" id="PS51455"/>
    </source>
</evidence>
<keyword evidence="5" id="KW-0808">Transferase</keyword>
<feature type="transmembrane region" description="Helical" evidence="6">
    <location>
        <begin position="90"/>
        <end position="115"/>
    </location>
</feature>
<protein>
    <recommendedName>
        <fullName evidence="11">Phosphatidylinositol-4-phosphate 5-kinase</fullName>
    </recommendedName>
</protein>
<dbReference type="InterPro" id="IPR017981">
    <property type="entry name" value="GPCR_2-like_7TM"/>
</dbReference>
<feature type="transmembrane region" description="Helical" evidence="6">
    <location>
        <begin position="252"/>
        <end position="273"/>
    </location>
</feature>
<keyword evidence="10" id="KW-1185">Reference proteome</keyword>
<feature type="transmembrane region" description="Helical" evidence="6">
    <location>
        <begin position="218"/>
        <end position="237"/>
    </location>
</feature>
<evidence type="ECO:0000256" key="1">
    <source>
        <dbReference type="ARBA" id="ARBA00004141"/>
    </source>
</evidence>
<keyword evidence="3 6" id="KW-1133">Transmembrane helix</keyword>
<comment type="caution">
    <text evidence="9">The sequence shown here is derived from an EMBL/GenBank/DDBJ whole genome shotgun (WGS) entry which is preliminary data.</text>
</comment>
<keyword evidence="5" id="KW-0418">Kinase</keyword>
<dbReference type="CDD" id="cd00139">
    <property type="entry name" value="PIPKc"/>
    <property type="match status" value="1"/>
</dbReference>
<evidence type="ECO:0000256" key="2">
    <source>
        <dbReference type="ARBA" id="ARBA00022692"/>
    </source>
</evidence>
<dbReference type="GO" id="GO:0016308">
    <property type="term" value="F:1-phosphatidylinositol-4-phosphate 5-kinase activity"/>
    <property type="evidence" value="ECO:0007669"/>
    <property type="project" value="TreeGrafter"/>
</dbReference>
<feature type="transmembrane region" description="Helical" evidence="6">
    <location>
        <begin position="51"/>
        <end position="70"/>
    </location>
</feature>
<evidence type="ECO:0000256" key="3">
    <source>
        <dbReference type="ARBA" id="ARBA00022989"/>
    </source>
</evidence>
<dbReference type="OrthoDB" id="20783at2759"/>
<dbReference type="PANTHER" id="PTHR23086">
    <property type="entry name" value="PHOSPHATIDYLINOSITOL-4-PHOSPHATE 5-KINASE"/>
    <property type="match status" value="1"/>
</dbReference>
<keyword evidence="2 6" id="KW-0812">Transmembrane</keyword>
<feature type="transmembrane region" description="Helical" evidence="6">
    <location>
        <begin position="16"/>
        <end position="39"/>
    </location>
</feature>
<dbReference type="Gene3D" id="3.30.800.10">
    <property type="entry name" value="Phosphatidylinositol Phosphate Kinase II Beta"/>
    <property type="match status" value="1"/>
</dbReference>
<proteinExistence type="predicted"/>
<keyword evidence="5" id="KW-0547">Nucleotide-binding</keyword>
<dbReference type="GO" id="GO:0004888">
    <property type="term" value="F:transmembrane signaling receptor activity"/>
    <property type="evidence" value="ECO:0007669"/>
    <property type="project" value="InterPro"/>
</dbReference>
<dbReference type="InterPro" id="IPR027484">
    <property type="entry name" value="PInositol-4-P-5-kinase_N"/>
</dbReference>